<sequence>MDDVVERQIVRSRHGKYIGQRELIWKSTQLKAAEEDAKLQKVASSGRSGGSSQKSTHSRSSMIRQDKLEEPRPGTSRQGELKGKHKYQTRYNGGRSPTTRGSCKL</sequence>
<dbReference type="Proteomes" id="UP000789390">
    <property type="component" value="Unassembled WGS sequence"/>
</dbReference>
<dbReference type="EMBL" id="CAKKLH010000126">
    <property type="protein sequence ID" value="CAH0104185.1"/>
    <property type="molecule type" value="Genomic_DNA"/>
</dbReference>
<feature type="compositionally biased region" description="Polar residues" evidence="1">
    <location>
        <begin position="53"/>
        <end position="63"/>
    </location>
</feature>
<name>A0A8J2WJA1_9CRUS</name>
<accession>A0A8J2WJA1</accession>
<feature type="compositionally biased region" description="Polar residues" evidence="1">
    <location>
        <begin position="89"/>
        <end position="105"/>
    </location>
</feature>
<protein>
    <submittedName>
        <fullName evidence="2">Uncharacterized protein</fullName>
    </submittedName>
</protein>
<dbReference type="AlphaFoldDB" id="A0A8J2WJA1"/>
<keyword evidence="3" id="KW-1185">Reference proteome</keyword>
<evidence type="ECO:0000313" key="3">
    <source>
        <dbReference type="Proteomes" id="UP000789390"/>
    </source>
</evidence>
<reference evidence="2" key="1">
    <citation type="submission" date="2021-11" db="EMBL/GenBank/DDBJ databases">
        <authorList>
            <person name="Schell T."/>
        </authorList>
    </citation>
    <scope>NUCLEOTIDE SEQUENCE</scope>
    <source>
        <strain evidence="2">M5</strain>
    </source>
</reference>
<organism evidence="2 3">
    <name type="scientific">Daphnia galeata</name>
    <dbReference type="NCBI Taxonomy" id="27404"/>
    <lineage>
        <taxon>Eukaryota</taxon>
        <taxon>Metazoa</taxon>
        <taxon>Ecdysozoa</taxon>
        <taxon>Arthropoda</taxon>
        <taxon>Crustacea</taxon>
        <taxon>Branchiopoda</taxon>
        <taxon>Diplostraca</taxon>
        <taxon>Cladocera</taxon>
        <taxon>Anomopoda</taxon>
        <taxon>Daphniidae</taxon>
        <taxon>Daphnia</taxon>
    </lineage>
</organism>
<evidence type="ECO:0000256" key="1">
    <source>
        <dbReference type="SAM" id="MobiDB-lite"/>
    </source>
</evidence>
<evidence type="ECO:0000313" key="2">
    <source>
        <dbReference type="EMBL" id="CAH0104185.1"/>
    </source>
</evidence>
<comment type="caution">
    <text evidence="2">The sequence shown here is derived from an EMBL/GenBank/DDBJ whole genome shotgun (WGS) entry which is preliminary data.</text>
</comment>
<gene>
    <name evidence="2" type="ORF">DGAL_LOCUS6904</name>
</gene>
<feature type="region of interest" description="Disordered" evidence="1">
    <location>
        <begin position="39"/>
        <end position="105"/>
    </location>
</feature>
<proteinExistence type="predicted"/>